<evidence type="ECO:0000256" key="1">
    <source>
        <dbReference type="SAM" id="MobiDB-lite"/>
    </source>
</evidence>
<feature type="region of interest" description="Disordered" evidence="1">
    <location>
        <begin position="1"/>
        <end position="30"/>
    </location>
</feature>
<feature type="compositionally biased region" description="Polar residues" evidence="1">
    <location>
        <begin position="1"/>
        <end position="13"/>
    </location>
</feature>
<reference evidence="2" key="1">
    <citation type="submission" date="2014-09" db="EMBL/GenBank/DDBJ databases">
        <authorList>
            <person name="Magalhaes I.L.F."/>
            <person name="Oliveira U."/>
            <person name="Santos F.R."/>
            <person name="Vidigal T.H.D.A."/>
            <person name="Brescovit A.D."/>
            <person name="Santos A.J."/>
        </authorList>
    </citation>
    <scope>NUCLEOTIDE SEQUENCE</scope>
    <source>
        <tissue evidence="2">Shoot tissue taken approximately 20 cm above the soil surface</tissue>
    </source>
</reference>
<reference evidence="2" key="2">
    <citation type="journal article" date="2015" name="Data Brief">
        <title>Shoot transcriptome of the giant reed, Arundo donax.</title>
        <authorList>
            <person name="Barrero R.A."/>
            <person name="Guerrero F.D."/>
            <person name="Moolhuijzen P."/>
            <person name="Goolsby J.A."/>
            <person name="Tidwell J."/>
            <person name="Bellgard S.E."/>
            <person name="Bellgard M.I."/>
        </authorList>
    </citation>
    <scope>NUCLEOTIDE SEQUENCE</scope>
    <source>
        <tissue evidence="2">Shoot tissue taken approximately 20 cm above the soil surface</tissue>
    </source>
</reference>
<proteinExistence type="predicted"/>
<accession>A0A0A9EJL1</accession>
<dbReference type="AlphaFoldDB" id="A0A0A9EJL1"/>
<protein>
    <submittedName>
        <fullName evidence="2">Uncharacterized protein</fullName>
    </submittedName>
</protein>
<organism evidence="2">
    <name type="scientific">Arundo donax</name>
    <name type="common">Giant reed</name>
    <name type="synonym">Donax arundinaceus</name>
    <dbReference type="NCBI Taxonomy" id="35708"/>
    <lineage>
        <taxon>Eukaryota</taxon>
        <taxon>Viridiplantae</taxon>
        <taxon>Streptophyta</taxon>
        <taxon>Embryophyta</taxon>
        <taxon>Tracheophyta</taxon>
        <taxon>Spermatophyta</taxon>
        <taxon>Magnoliopsida</taxon>
        <taxon>Liliopsida</taxon>
        <taxon>Poales</taxon>
        <taxon>Poaceae</taxon>
        <taxon>PACMAD clade</taxon>
        <taxon>Arundinoideae</taxon>
        <taxon>Arundineae</taxon>
        <taxon>Arundo</taxon>
    </lineage>
</organism>
<evidence type="ECO:0000313" key="2">
    <source>
        <dbReference type="EMBL" id="JAD99173.1"/>
    </source>
</evidence>
<name>A0A0A9EJL1_ARUDO</name>
<dbReference type="EMBL" id="GBRH01198722">
    <property type="protein sequence ID" value="JAD99173.1"/>
    <property type="molecule type" value="Transcribed_RNA"/>
</dbReference>
<sequence>MYRMVCTNTTDTAAGSHAMSRMSDSASSPP</sequence>